<keyword evidence="3" id="KW-1185">Reference proteome</keyword>
<proteinExistence type="predicted"/>
<gene>
    <name evidence="2" type="ORF">E2C01_026835</name>
</gene>
<dbReference type="AlphaFoldDB" id="A0A5B7EKB8"/>
<feature type="region of interest" description="Disordered" evidence="1">
    <location>
        <begin position="1"/>
        <end position="22"/>
    </location>
</feature>
<evidence type="ECO:0000313" key="3">
    <source>
        <dbReference type="Proteomes" id="UP000324222"/>
    </source>
</evidence>
<dbReference type="Proteomes" id="UP000324222">
    <property type="component" value="Unassembled WGS sequence"/>
</dbReference>
<feature type="compositionally biased region" description="Basic and acidic residues" evidence="1">
    <location>
        <begin position="8"/>
        <end position="18"/>
    </location>
</feature>
<comment type="caution">
    <text evidence="2">The sequence shown here is derived from an EMBL/GenBank/DDBJ whole genome shotgun (WGS) entry which is preliminary data.</text>
</comment>
<name>A0A5B7EKB8_PORTR</name>
<reference evidence="2 3" key="1">
    <citation type="submission" date="2019-05" db="EMBL/GenBank/DDBJ databases">
        <title>Another draft genome of Portunus trituberculatus and its Hox gene families provides insights of decapod evolution.</title>
        <authorList>
            <person name="Jeong J.-H."/>
            <person name="Song I."/>
            <person name="Kim S."/>
            <person name="Choi T."/>
            <person name="Kim D."/>
            <person name="Ryu S."/>
            <person name="Kim W."/>
        </authorList>
    </citation>
    <scope>NUCLEOTIDE SEQUENCE [LARGE SCALE GENOMIC DNA]</scope>
    <source>
        <tissue evidence="2">Muscle</tissue>
    </source>
</reference>
<protein>
    <submittedName>
        <fullName evidence="2">Uncharacterized protein</fullName>
    </submittedName>
</protein>
<evidence type="ECO:0000313" key="2">
    <source>
        <dbReference type="EMBL" id="MPC33483.1"/>
    </source>
</evidence>
<dbReference type="EMBL" id="VSRR010002842">
    <property type="protein sequence ID" value="MPC33483.1"/>
    <property type="molecule type" value="Genomic_DNA"/>
</dbReference>
<organism evidence="2 3">
    <name type="scientific">Portunus trituberculatus</name>
    <name type="common">Swimming crab</name>
    <name type="synonym">Neptunus trituberculatus</name>
    <dbReference type="NCBI Taxonomy" id="210409"/>
    <lineage>
        <taxon>Eukaryota</taxon>
        <taxon>Metazoa</taxon>
        <taxon>Ecdysozoa</taxon>
        <taxon>Arthropoda</taxon>
        <taxon>Crustacea</taxon>
        <taxon>Multicrustacea</taxon>
        <taxon>Malacostraca</taxon>
        <taxon>Eumalacostraca</taxon>
        <taxon>Eucarida</taxon>
        <taxon>Decapoda</taxon>
        <taxon>Pleocyemata</taxon>
        <taxon>Brachyura</taxon>
        <taxon>Eubrachyura</taxon>
        <taxon>Portunoidea</taxon>
        <taxon>Portunidae</taxon>
        <taxon>Portuninae</taxon>
        <taxon>Portunus</taxon>
    </lineage>
</organism>
<accession>A0A5B7EKB8</accession>
<sequence length="62" mass="6722">MKFIPYDSLEHPHRSHSEEADDLDATAPPVALCYAPPPAGPPSQGNGAPWISDTHVQNLFVE</sequence>
<evidence type="ECO:0000256" key="1">
    <source>
        <dbReference type="SAM" id="MobiDB-lite"/>
    </source>
</evidence>